<evidence type="ECO:0000256" key="1">
    <source>
        <dbReference type="ARBA" id="ARBA00022676"/>
    </source>
</evidence>
<dbReference type="EMBL" id="VZAH01000116">
    <property type="protein sequence ID" value="MQP15094.1"/>
    <property type="molecule type" value="Genomic_DNA"/>
</dbReference>
<keyword evidence="1 3" id="KW-0328">Glycosyltransferase</keyword>
<sequence>MIIVKLWGGMCNQMFQYAFGYAIAKKYNDDLAFDVDFYENQPGHVGKRKVIGKEVFPNLSKMQFIKRPSWVKPFENKYINHIIRYHGGCHFHFLSKNMVVENYHKYYSTVPYSNNELNFYDGYWQTDKYFEDFREELCHEFSPTEEIANKVEQWKKSTGSHKCVAVHIRRGDYLNSINQKSLGEANVIGNMQYYKEAMELMIEKLESPTFCFFSDDINWCKENFASLYNRIIFVENSGSNAALLDLLSISACEHGIMSPSTFSWWGNWLRKNTEESIVICPKGDVGNEYFVCRNWIEI</sequence>
<dbReference type="GO" id="GO:0005975">
    <property type="term" value="P:carbohydrate metabolic process"/>
    <property type="evidence" value="ECO:0007669"/>
    <property type="project" value="InterPro"/>
</dbReference>
<dbReference type="AlphaFoldDB" id="A0A6G1VR99"/>
<evidence type="ECO:0000313" key="3">
    <source>
        <dbReference type="EMBL" id="MQP15094.1"/>
    </source>
</evidence>
<comment type="caution">
    <text evidence="3">The sequence shown here is derived from an EMBL/GenBank/DDBJ whole genome shotgun (WGS) entry which is preliminary data.</text>
</comment>
<evidence type="ECO:0000256" key="2">
    <source>
        <dbReference type="ARBA" id="ARBA00022679"/>
    </source>
</evidence>
<dbReference type="OrthoDB" id="9794601at2"/>
<dbReference type="GO" id="GO:0016020">
    <property type="term" value="C:membrane"/>
    <property type="evidence" value="ECO:0007669"/>
    <property type="project" value="InterPro"/>
</dbReference>
<dbReference type="PANTHER" id="PTHR11927">
    <property type="entry name" value="GALACTOSIDE 2-L-FUCOSYLTRANSFERASE"/>
    <property type="match status" value="1"/>
</dbReference>
<dbReference type="InterPro" id="IPR002516">
    <property type="entry name" value="Glyco_trans_11"/>
</dbReference>
<protein>
    <submittedName>
        <fullName evidence="3">Alpha-1,2-fucosyltransferase</fullName>
    </submittedName>
</protein>
<name>A0A6G1VR99_9BACT</name>
<dbReference type="RefSeq" id="WP_153091076.1">
    <property type="nucleotide sequence ID" value="NZ_VZAH01000116.1"/>
</dbReference>
<reference evidence="3 4" key="1">
    <citation type="submission" date="2019-09" db="EMBL/GenBank/DDBJ databases">
        <title>Distinct polysaccharide growth profiles of human intestinal Prevotella copri isolates.</title>
        <authorList>
            <person name="Fehlner-Peach H."/>
            <person name="Magnabosco C."/>
            <person name="Raghavan V."/>
            <person name="Scher J.U."/>
            <person name="Tett A."/>
            <person name="Cox L.M."/>
            <person name="Gottsegen C."/>
            <person name="Watters A."/>
            <person name="Wiltshire- Gordon J.D."/>
            <person name="Segata N."/>
            <person name="Bonneau R."/>
            <person name="Littman D.R."/>
        </authorList>
    </citation>
    <scope>NUCLEOTIDE SEQUENCE [LARGE SCALE GENOMIC DNA]</scope>
    <source>
        <strain evidence="4">iAA917</strain>
    </source>
</reference>
<organism evidence="3 4">
    <name type="scientific">Segatella copri</name>
    <dbReference type="NCBI Taxonomy" id="165179"/>
    <lineage>
        <taxon>Bacteria</taxon>
        <taxon>Pseudomonadati</taxon>
        <taxon>Bacteroidota</taxon>
        <taxon>Bacteroidia</taxon>
        <taxon>Bacteroidales</taxon>
        <taxon>Prevotellaceae</taxon>
        <taxon>Segatella</taxon>
    </lineage>
</organism>
<keyword evidence="2 3" id="KW-0808">Transferase</keyword>
<dbReference type="PANTHER" id="PTHR11927:SF9">
    <property type="entry name" value="L-FUCOSYLTRANSFERASE"/>
    <property type="match status" value="1"/>
</dbReference>
<dbReference type="Gene3D" id="3.40.50.11350">
    <property type="match status" value="1"/>
</dbReference>
<dbReference type="Proteomes" id="UP000477980">
    <property type="component" value="Unassembled WGS sequence"/>
</dbReference>
<gene>
    <name evidence="3" type="ORF">F7D25_11895</name>
</gene>
<dbReference type="CDD" id="cd11301">
    <property type="entry name" value="Fut1_Fut2_like"/>
    <property type="match status" value="1"/>
</dbReference>
<dbReference type="Pfam" id="PF01531">
    <property type="entry name" value="Glyco_transf_11"/>
    <property type="match status" value="1"/>
</dbReference>
<evidence type="ECO:0000313" key="4">
    <source>
        <dbReference type="Proteomes" id="UP000477980"/>
    </source>
</evidence>
<proteinExistence type="predicted"/>
<dbReference type="GO" id="GO:0008107">
    <property type="term" value="F:galactoside 2-alpha-L-fucosyltransferase activity"/>
    <property type="evidence" value="ECO:0007669"/>
    <property type="project" value="InterPro"/>
</dbReference>
<accession>A0A6G1VR99</accession>